<keyword evidence="3" id="KW-1185">Reference proteome</keyword>
<protein>
    <submittedName>
        <fullName evidence="2">Plasmid stabilization protein ParE</fullName>
    </submittedName>
</protein>
<keyword evidence="1" id="KW-1277">Toxin-antitoxin system</keyword>
<evidence type="ECO:0000256" key="1">
    <source>
        <dbReference type="ARBA" id="ARBA00022649"/>
    </source>
</evidence>
<dbReference type="RefSeq" id="WP_088652644.1">
    <property type="nucleotide sequence ID" value="NZ_AQQR01000024.1"/>
</dbReference>
<name>A0A225NF93_9RHOB</name>
<dbReference type="EMBL" id="AQQR01000024">
    <property type="protein sequence ID" value="OWU68072.1"/>
    <property type="molecule type" value="Genomic_DNA"/>
</dbReference>
<evidence type="ECO:0000313" key="2">
    <source>
        <dbReference type="EMBL" id="OWU68072.1"/>
    </source>
</evidence>
<dbReference type="InterPro" id="IPR035093">
    <property type="entry name" value="RelE/ParE_toxin_dom_sf"/>
</dbReference>
<dbReference type="Pfam" id="PF05016">
    <property type="entry name" value="ParE_toxin"/>
    <property type="match status" value="1"/>
</dbReference>
<accession>A0A225NF93</accession>
<dbReference type="OrthoDB" id="7707733at2"/>
<reference evidence="2 3" key="1">
    <citation type="submission" date="2013-04" db="EMBL/GenBank/DDBJ databases">
        <title>Oceanicola sp. 22II1-22F33 Genome Sequencing.</title>
        <authorList>
            <person name="Lai Q."/>
            <person name="Li G."/>
            <person name="Shao Z."/>
        </authorList>
    </citation>
    <scope>NUCLEOTIDE SEQUENCE [LARGE SCALE GENOMIC DNA]</scope>
    <source>
        <strain evidence="2 3">22II1-22F33</strain>
    </source>
</reference>
<sequence>MSRTWVLTRQAEAALEDIADWTWQTFGPRQAELYAEDLIAHCSALADGMVHSRSCRALLDPDLPEDLRFARMGRHYIVFIEEPARIVIVDLLHVSSDLPRRLAERGDGEGRD</sequence>
<gene>
    <name evidence="2" type="ORF">ATO3_24915</name>
</gene>
<evidence type="ECO:0000313" key="3">
    <source>
        <dbReference type="Proteomes" id="UP000215377"/>
    </source>
</evidence>
<dbReference type="InterPro" id="IPR007712">
    <property type="entry name" value="RelE/ParE_toxin"/>
</dbReference>
<proteinExistence type="predicted"/>
<organism evidence="2 3">
    <name type="scientific">Marinibacterium profundimaris</name>
    <dbReference type="NCBI Taxonomy" id="1679460"/>
    <lineage>
        <taxon>Bacteria</taxon>
        <taxon>Pseudomonadati</taxon>
        <taxon>Pseudomonadota</taxon>
        <taxon>Alphaproteobacteria</taxon>
        <taxon>Rhodobacterales</taxon>
        <taxon>Paracoccaceae</taxon>
        <taxon>Marinibacterium</taxon>
    </lineage>
</organism>
<dbReference type="Proteomes" id="UP000215377">
    <property type="component" value="Unassembled WGS sequence"/>
</dbReference>
<comment type="caution">
    <text evidence="2">The sequence shown here is derived from an EMBL/GenBank/DDBJ whole genome shotgun (WGS) entry which is preliminary data.</text>
</comment>
<dbReference type="AlphaFoldDB" id="A0A225NF93"/>
<dbReference type="Gene3D" id="3.30.2310.20">
    <property type="entry name" value="RelE-like"/>
    <property type="match status" value="1"/>
</dbReference>